<dbReference type="KEGG" id="tng:GSTEN00033781G001"/>
<accession>Q4RIR0</accession>
<sequence length="102" mass="12241">MHHNGTQDFVECLSNLTEGPQMCKRPFFCKVHDILENRKNKKTPEKNHEMKILRDLERYLDFHNVTCSRVLKNVTTSTTTELMPQFWEKVERCIQHHNTQKQ</sequence>
<gene>
    <name evidence="1" type="ORF">GSTENG00033781001</name>
</gene>
<reference evidence="1" key="1">
    <citation type="journal article" date="2004" name="Nature">
        <title>Genome duplication in the teleost fish Tetraodon nigroviridis reveals the early vertebrate proto-karyotype.</title>
        <authorList>
            <person name="Jaillon O."/>
            <person name="Aury J.-M."/>
            <person name="Brunet F."/>
            <person name="Petit J.-L."/>
            <person name="Stange-Thomann N."/>
            <person name="Mauceli E."/>
            <person name="Bouneau L."/>
            <person name="Fischer C."/>
            <person name="Ozouf-Costaz C."/>
            <person name="Bernot A."/>
            <person name="Nicaud S."/>
            <person name="Jaffe D."/>
            <person name="Fisher S."/>
            <person name="Lutfalla G."/>
            <person name="Dossat C."/>
            <person name="Segurens B."/>
            <person name="Dasilva C."/>
            <person name="Salanoubat M."/>
            <person name="Levy M."/>
            <person name="Boudet N."/>
            <person name="Castellano S."/>
            <person name="Anthouard V."/>
            <person name="Jubin C."/>
            <person name="Castelli V."/>
            <person name="Katinka M."/>
            <person name="Vacherie B."/>
            <person name="Biemont C."/>
            <person name="Skalli Z."/>
            <person name="Cattolico L."/>
            <person name="Poulain J."/>
            <person name="De Berardinis V."/>
            <person name="Cruaud C."/>
            <person name="Duprat S."/>
            <person name="Brottier P."/>
            <person name="Coutanceau J.-P."/>
            <person name="Gouzy J."/>
            <person name="Parra G."/>
            <person name="Lardier G."/>
            <person name="Chapple C."/>
            <person name="McKernan K.J."/>
            <person name="McEwan P."/>
            <person name="Bosak S."/>
            <person name="Kellis M."/>
            <person name="Volff J.-N."/>
            <person name="Guigo R."/>
            <person name="Zody M.C."/>
            <person name="Mesirov J."/>
            <person name="Lindblad-Toh K."/>
            <person name="Birren B."/>
            <person name="Nusbaum C."/>
            <person name="Kahn D."/>
            <person name="Robinson-Rechavi M."/>
            <person name="Laudet V."/>
            <person name="Schachter V."/>
            <person name="Quetier F."/>
            <person name="Saurin W."/>
            <person name="Scarpelli C."/>
            <person name="Wincker P."/>
            <person name="Lander E.S."/>
            <person name="Weissenbach J."/>
            <person name="Roest Crollius H."/>
        </authorList>
    </citation>
    <scope>NUCLEOTIDE SEQUENCE [LARGE SCALE GENOMIC DNA]</scope>
</reference>
<organism evidence="1">
    <name type="scientific">Tetraodon nigroviridis</name>
    <name type="common">Spotted green pufferfish</name>
    <name type="synonym">Chelonodon nigroviridis</name>
    <dbReference type="NCBI Taxonomy" id="99883"/>
    <lineage>
        <taxon>Eukaryota</taxon>
        <taxon>Metazoa</taxon>
        <taxon>Chordata</taxon>
        <taxon>Craniata</taxon>
        <taxon>Vertebrata</taxon>
        <taxon>Euteleostomi</taxon>
        <taxon>Actinopterygii</taxon>
        <taxon>Neopterygii</taxon>
        <taxon>Teleostei</taxon>
        <taxon>Neoteleostei</taxon>
        <taxon>Acanthomorphata</taxon>
        <taxon>Eupercaria</taxon>
        <taxon>Tetraodontiformes</taxon>
        <taxon>Tetradontoidea</taxon>
        <taxon>Tetraodontidae</taxon>
        <taxon>Tetraodon</taxon>
    </lineage>
</organism>
<proteinExistence type="predicted"/>
<reference evidence="1" key="2">
    <citation type="submission" date="2004-02" db="EMBL/GenBank/DDBJ databases">
        <authorList>
            <consortium name="Genoscope"/>
            <consortium name="Whitehead Institute Centre for Genome Research"/>
        </authorList>
    </citation>
    <scope>NUCLEOTIDE SEQUENCE</scope>
</reference>
<evidence type="ECO:0000313" key="1">
    <source>
        <dbReference type="EMBL" id="CAG11722.1"/>
    </source>
</evidence>
<name>Q4RIR0_TETNG</name>
<dbReference type="AlphaFoldDB" id="Q4RIR0"/>
<dbReference type="EMBL" id="CAAE01015042">
    <property type="protein sequence ID" value="CAG11722.1"/>
    <property type="molecule type" value="Genomic_DNA"/>
</dbReference>
<protein>
    <submittedName>
        <fullName evidence="1">Chromosome 7 SCAF15042, whole genome shotgun sequence</fullName>
    </submittedName>
</protein>